<reference evidence="1 2" key="1">
    <citation type="submission" date="2019-04" db="EMBL/GenBank/DDBJ databases">
        <authorList>
            <person name="Van Vliet M D."/>
        </authorList>
    </citation>
    <scope>NUCLEOTIDE SEQUENCE [LARGE SCALE GENOMIC DNA]</scope>
    <source>
        <strain evidence="1 2">F1</strain>
    </source>
</reference>
<dbReference type="Proteomes" id="UP000366872">
    <property type="component" value="Unassembled WGS sequence"/>
</dbReference>
<sequence>MYKHVGSWKLMAQVDGMEKADLALEVDRRVDALPGIISGIRGFEVAVNVVAYTQAGTIAEAIGEYRV</sequence>
<proteinExistence type="predicted"/>
<protein>
    <submittedName>
        <fullName evidence="1">Uncharacterized protein</fullName>
    </submittedName>
</protein>
<dbReference type="EMBL" id="CAAHFG010000001">
    <property type="protein sequence ID" value="VGO11955.1"/>
    <property type="molecule type" value="Genomic_DNA"/>
</dbReference>
<evidence type="ECO:0000313" key="2">
    <source>
        <dbReference type="Proteomes" id="UP000366872"/>
    </source>
</evidence>
<name>A0A6C2TWA3_PONDE</name>
<accession>A0A6C2TWA3</accession>
<gene>
    <name evidence="1" type="ORF">PDESU_00503</name>
</gene>
<evidence type="ECO:0000313" key="1">
    <source>
        <dbReference type="EMBL" id="VGO11955.1"/>
    </source>
</evidence>
<dbReference type="RefSeq" id="WP_136077664.1">
    <property type="nucleotide sequence ID" value="NZ_CAAHFG010000001.1"/>
</dbReference>
<keyword evidence="2" id="KW-1185">Reference proteome</keyword>
<organism evidence="1 2">
    <name type="scientific">Pontiella desulfatans</name>
    <dbReference type="NCBI Taxonomy" id="2750659"/>
    <lineage>
        <taxon>Bacteria</taxon>
        <taxon>Pseudomonadati</taxon>
        <taxon>Kiritimatiellota</taxon>
        <taxon>Kiritimatiellia</taxon>
        <taxon>Kiritimatiellales</taxon>
        <taxon>Pontiellaceae</taxon>
        <taxon>Pontiella</taxon>
    </lineage>
</organism>
<dbReference type="AlphaFoldDB" id="A0A6C2TWA3"/>